<dbReference type="AlphaFoldDB" id="A0A5B7CMH0"/>
<proteinExistence type="predicted"/>
<protein>
    <submittedName>
        <fullName evidence="1">Uncharacterized protein</fullName>
    </submittedName>
</protein>
<name>A0A5B7CMH0_PORTR</name>
<organism evidence="1 2">
    <name type="scientific">Portunus trituberculatus</name>
    <name type="common">Swimming crab</name>
    <name type="synonym">Neptunus trituberculatus</name>
    <dbReference type="NCBI Taxonomy" id="210409"/>
    <lineage>
        <taxon>Eukaryota</taxon>
        <taxon>Metazoa</taxon>
        <taxon>Ecdysozoa</taxon>
        <taxon>Arthropoda</taxon>
        <taxon>Crustacea</taxon>
        <taxon>Multicrustacea</taxon>
        <taxon>Malacostraca</taxon>
        <taxon>Eumalacostraca</taxon>
        <taxon>Eucarida</taxon>
        <taxon>Decapoda</taxon>
        <taxon>Pleocyemata</taxon>
        <taxon>Brachyura</taxon>
        <taxon>Eubrachyura</taxon>
        <taxon>Portunoidea</taxon>
        <taxon>Portunidae</taxon>
        <taxon>Portuninae</taxon>
        <taxon>Portunus</taxon>
    </lineage>
</organism>
<sequence>MNYLDELKNEACDDECFLVADVAVVVRLVRCASVLVRAVIAMYLQSHPSHPRHPRIYAYSFSVPFLINHLFTCSFPESKNTFDTLLTLRFVNSRADGRVGVPRSRTKKPSQS</sequence>
<gene>
    <name evidence="1" type="ORF">E2C01_003340</name>
</gene>
<accession>A0A5B7CMH0</accession>
<keyword evidence="2" id="KW-1185">Reference proteome</keyword>
<comment type="caution">
    <text evidence="1">The sequence shown here is derived from an EMBL/GenBank/DDBJ whole genome shotgun (WGS) entry which is preliminary data.</text>
</comment>
<evidence type="ECO:0000313" key="1">
    <source>
        <dbReference type="EMBL" id="MPC10699.1"/>
    </source>
</evidence>
<dbReference type="Proteomes" id="UP000324222">
    <property type="component" value="Unassembled WGS sequence"/>
</dbReference>
<evidence type="ECO:0000313" key="2">
    <source>
        <dbReference type="Proteomes" id="UP000324222"/>
    </source>
</evidence>
<dbReference type="EMBL" id="VSRR010000127">
    <property type="protein sequence ID" value="MPC10699.1"/>
    <property type="molecule type" value="Genomic_DNA"/>
</dbReference>
<reference evidence="1 2" key="1">
    <citation type="submission" date="2019-05" db="EMBL/GenBank/DDBJ databases">
        <title>Another draft genome of Portunus trituberculatus and its Hox gene families provides insights of decapod evolution.</title>
        <authorList>
            <person name="Jeong J.-H."/>
            <person name="Song I."/>
            <person name="Kim S."/>
            <person name="Choi T."/>
            <person name="Kim D."/>
            <person name="Ryu S."/>
            <person name="Kim W."/>
        </authorList>
    </citation>
    <scope>NUCLEOTIDE SEQUENCE [LARGE SCALE GENOMIC DNA]</scope>
    <source>
        <tissue evidence="1">Muscle</tissue>
    </source>
</reference>